<dbReference type="GO" id="GO:0046872">
    <property type="term" value="F:metal ion binding"/>
    <property type="evidence" value="ECO:0007669"/>
    <property type="project" value="UniProtKB-KW"/>
</dbReference>
<evidence type="ECO:0000259" key="5">
    <source>
        <dbReference type="PROSITE" id="PS51007"/>
    </source>
</evidence>
<dbReference type="RefSeq" id="WP_106355194.1">
    <property type="nucleotide sequence ID" value="NZ_PVTP01000002.1"/>
</dbReference>
<gene>
    <name evidence="6" type="ORF">CLV80_102379</name>
</gene>
<dbReference type="SUPFAM" id="SSF46626">
    <property type="entry name" value="Cytochrome c"/>
    <property type="match status" value="1"/>
</dbReference>
<sequence>MRYLMMFAALTLAACVEEPETGAEIFATECAGCHGANAQGDGPYARGLDTVPPDLTTIASRNGGVFPRDQVMSTIDGLQRDAHFSVAMPEFGAGDLGATVIVEENGLGTPVPTKLLLLTDYIELLQREE</sequence>
<dbReference type="EMBL" id="PVTP01000002">
    <property type="protein sequence ID" value="PRY79733.1"/>
    <property type="molecule type" value="Genomic_DNA"/>
</dbReference>
<evidence type="ECO:0000313" key="7">
    <source>
        <dbReference type="Proteomes" id="UP000238007"/>
    </source>
</evidence>
<comment type="caution">
    <text evidence="6">The sequence shown here is derived from an EMBL/GenBank/DDBJ whole genome shotgun (WGS) entry which is preliminary data.</text>
</comment>
<dbReference type="InterPro" id="IPR036909">
    <property type="entry name" value="Cyt_c-like_dom_sf"/>
</dbReference>
<proteinExistence type="predicted"/>
<dbReference type="Pfam" id="PF00034">
    <property type="entry name" value="Cytochrom_C"/>
    <property type="match status" value="1"/>
</dbReference>
<accession>A0A2T0W3F9</accession>
<evidence type="ECO:0000256" key="2">
    <source>
        <dbReference type="ARBA" id="ARBA00022723"/>
    </source>
</evidence>
<dbReference type="PROSITE" id="PS51257">
    <property type="entry name" value="PROKAR_LIPOPROTEIN"/>
    <property type="match status" value="1"/>
</dbReference>
<dbReference type="Proteomes" id="UP000238007">
    <property type="component" value="Unassembled WGS sequence"/>
</dbReference>
<keyword evidence="1 4" id="KW-0349">Heme</keyword>
<evidence type="ECO:0000256" key="4">
    <source>
        <dbReference type="PROSITE-ProRule" id="PRU00433"/>
    </source>
</evidence>
<dbReference type="Gene3D" id="1.10.760.10">
    <property type="entry name" value="Cytochrome c-like domain"/>
    <property type="match status" value="1"/>
</dbReference>
<evidence type="ECO:0000256" key="1">
    <source>
        <dbReference type="ARBA" id="ARBA00022617"/>
    </source>
</evidence>
<evidence type="ECO:0000256" key="3">
    <source>
        <dbReference type="ARBA" id="ARBA00023004"/>
    </source>
</evidence>
<feature type="domain" description="Cytochrome c" evidence="5">
    <location>
        <begin position="17"/>
        <end position="126"/>
    </location>
</feature>
<keyword evidence="2 4" id="KW-0479">Metal-binding</keyword>
<dbReference type="PROSITE" id="PS51007">
    <property type="entry name" value="CYTC"/>
    <property type="match status" value="1"/>
</dbReference>
<evidence type="ECO:0000313" key="6">
    <source>
        <dbReference type="EMBL" id="PRY79733.1"/>
    </source>
</evidence>
<dbReference type="OrthoDB" id="5514238at2"/>
<organism evidence="6 7">
    <name type="scientific">Yoonia maritima</name>
    <dbReference type="NCBI Taxonomy" id="1435347"/>
    <lineage>
        <taxon>Bacteria</taxon>
        <taxon>Pseudomonadati</taxon>
        <taxon>Pseudomonadota</taxon>
        <taxon>Alphaproteobacteria</taxon>
        <taxon>Rhodobacterales</taxon>
        <taxon>Paracoccaceae</taxon>
        <taxon>Yoonia</taxon>
    </lineage>
</organism>
<name>A0A2T0W3F9_9RHOB</name>
<dbReference type="AlphaFoldDB" id="A0A2T0W3F9"/>
<keyword evidence="7" id="KW-1185">Reference proteome</keyword>
<dbReference type="GO" id="GO:0020037">
    <property type="term" value="F:heme binding"/>
    <property type="evidence" value="ECO:0007669"/>
    <property type="project" value="InterPro"/>
</dbReference>
<dbReference type="GO" id="GO:0009055">
    <property type="term" value="F:electron transfer activity"/>
    <property type="evidence" value="ECO:0007669"/>
    <property type="project" value="InterPro"/>
</dbReference>
<keyword evidence="3 4" id="KW-0408">Iron</keyword>
<dbReference type="InterPro" id="IPR009056">
    <property type="entry name" value="Cyt_c-like_dom"/>
</dbReference>
<reference evidence="6 7" key="1">
    <citation type="submission" date="2018-03" db="EMBL/GenBank/DDBJ databases">
        <title>Genomic Encyclopedia of Archaeal and Bacterial Type Strains, Phase II (KMG-II): from individual species to whole genera.</title>
        <authorList>
            <person name="Goeker M."/>
        </authorList>
    </citation>
    <scope>NUCLEOTIDE SEQUENCE [LARGE SCALE GENOMIC DNA]</scope>
    <source>
        <strain evidence="6 7">DSM 101533</strain>
    </source>
</reference>
<protein>
    <submittedName>
        <fullName evidence="6">Cytochrome c</fullName>
    </submittedName>
</protein>